<sequence>MWQLLLGAAVAGSTGFLAKHLLNPNPNNPISQDTPNPNTDQQKQDLELQNEFLESGFESQGEDKEKNDGIFRFSSSESSGNGKTGFKGKAKDRSPRKKLLLNKAEKKRSNVGGGVEVSRRKFAICLKKRRTSKNVAYKYGSCPPKDSSVFRWGLGFGIMYMMSAGKAEISKLNSAMDETAKVVHELKSELCKRKSCNLQASNSGNEGATCSTESSGKNTQLLLDKSCKGNINHNEIKVCSLPVIDDGGYASSVLTEEQEPQPELMEMDQLEAELESELQKLSESEVSAKSLHEPVEQRFDSYECQGVLPSELDQKLCHLLIQQQENQIEELESELSLTQSKLHEKEAELRALKDCVRRLTNFSLSTVSDDDAEAHREQECMNDLDCLIKGGPETRKSLVGMKRPIES</sequence>
<feature type="chain" id="PRO_5012548697" evidence="3">
    <location>
        <begin position="19"/>
        <end position="407"/>
    </location>
</feature>
<dbReference type="OrthoDB" id="1657181at2759"/>
<evidence type="ECO:0000256" key="2">
    <source>
        <dbReference type="SAM" id="MobiDB-lite"/>
    </source>
</evidence>
<evidence type="ECO:0000313" key="4">
    <source>
        <dbReference type="EMBL" id="OMO72543.1"/>
    </source>
</evidence>
<reference evidence="4 5" key="1">
    <citation type="submission" date="2013-09" db="EMBL/GenBank/DDBJ databases">
        <title>Corchorus capsularis genome sequencing.</title>
        <authorList>
            <person name="Alam M."/>
            <person name="Haque M.S."/>
            <person name="Islam M.S."/>
            <person name="Emdad E.M."/>
            <person name="Islam M.M."/>
            <person name="Ahmed B."/>
            <person name="Halim A."/>
            <person name="Hossen Q.M.M."/>
            <person name="Hossain M.Z."/>
            <person name="Ahmed R."/>
            <person name="Khan M.M."/>
            <person name="Islam R."/>
            <person name="Rashid M.M."/>
            <person name="Khan S.A."/>
            <person name="Rahman M.S."/>
            <person name="Alam M."/>
        </authorList>
    </citation>
    <scope>NUCLEOTIDE SEQUENCE [LARGE SCALE GENOMIC DNA]</scope>
    <source>
        <strain evidence="5">cv. CVL-1</strain>
        <tissue evidence="4">Whole seedling</tissue>
    </source>
</reference>
<evidence type="ECO:0000256" key="1">
    <source>
        <dbReference type="SAM" id="Coils"/>
    </source>
</evidence>
<feature type="region of interest" description="Disordered" evidence="2">
    <location>
        <begin position="57"/>
        <end position="113"/>
    </location>
</feature>
<dbReference type="PANTHER" id="PTHR33476">
    <property type="entry name" value="EMB|CAB62613.1"/>
    <property type="match status" value="1"/>
</dbReference>
<evidence type="ECO:0000256" key="3">
    <source>
        <dbReference type="SAM" id="SignalP"/>
    </source>
</evidence>
<dbReference type="InterPro" id="IPR040348">
    <property type="entry name" value="POLAR-like"/>
</dbReference>
<name>A0A1R3HQD0_COCAP</name>
<dbReference type="EMBL" id="AWWV01011413">
    <property type="protein sequence ID" value="OMO72543.1"/>
    <property type="molecule type" value="Genomic_DNA"/>
</dbReference>
<organism evidence="4 5">
    <name type="scientific">Corchorus capsularis</name>
    <name type="common">Jute</name>
    <dbReference type="NCBI Taxonomy" id="210143"/>
    <lineage>
        <taxon>Eukaryota</taxon>
        <taxon>Viridiplantae</taxon>
        <taxon>Streptophyta</taxon>
        <taxon>Embryophyta</taxon>
        <taxon>Tracheophyta</taxon>
        <taxon>Spermatophyta</taxon>
        <taxon>Magnoliopsida</taxon>
        <taxon>eudicotyledons</taxon>
        <taxon>Gunneridae</taxon>
        <taxon>Pentapetalae</taxon>
        <taxon>rosids</taxon>
        <taxon>malvids</taxon>
        <taxon>Malvales</taxon>
        <taxon>Malvaceae</taxon>
        <taxon>Grewioideae</taxon>
        <taxon>Apeibeae</taxon>
        <taxon>Corchorus</taxon>
    </lineage>
</organism>
<accession>A0A1R3HQD0</accession>
<comment type="caution">
    <text evidence="4">The sequence shown here is derived from an EMBL/GenBank/DDBJ whole genome shotgun (WGS) entry which is preliminary data.</text>
</comment>
<evidence type="ECO:0000313" key="5">
    <source>
        <dbReference type="Proteomes" id="UP000188268"/>
    </source>
</evidence>
<dbReference type="Gramene" id="OMO72543">
    <property type="protein sequence ID" value="OMO72543"/>
    <property type="gene ID" value="CCACVL1_17721"/>
</dbReference>
<dbReference type="PANTHER" id="PTHR33476:SF4">
    <property type="entry name" value="POLAR LOCALIZATION DURING ASYMMETRIC DIVISION AND PROTEIN"/>
    <property type="match status" value="1"/>
</dbReference>
<feature type="compositionally biased region" description="Basic residues" evidence="2">
    <location>
        <begin position="86"/>
        <end position="100"/>
    </location>
</feature>
<feature type="region of interest" description="Disordered" evidence="2">
    <location>
        <begin position="20"/>
        <end position="42"/>
    </location>
</feature>
<dbReference type="GO" id="GO:0008356">
    <property type="term" value="P:asymmetric cell division"/>
    <property type="evidence" value="ECO:0007669"/>
    <property type="project" value="InterPro"/>
</dbReference>
<dbReference type="STRING" id="210143.A0A1R3HQD0"/>
<feature type="coiled-coil region" evidence="1">
    <location>
        <begin position="314"/>
        <end position="348"/>
    </location>
</feature>
<dbReference type="AlphaFoldDB" id="A0A1R3HQD0"/>
<feature type="signal peptide" evidence="3">
    <location>
        <begin position="1"/>
        <end position="18"/>
    </location>
</feature>
<protein>
    <submittedName>
        <fullName evidence="4">Uncharacterized protein</fullName>
    </submittedName>
</protein>
<proteinExistence type="predicted"/>
<dbReference type="OMA" id="FRWGLGF"/>
<keyword evidence="5" id="KW-1185">Reference proteome</keyword>
<gene>
    <name evidence="4" type="ORF">CCACVL1_17721</name>
</gene>
<dbReference type="Proteomes" id="UP000188268">
    <property type="component" value="Unassembled WGS sequence"/>
</dbReference>
<keyword evidence="1" id="KW-0175">Coiled coil</keyword>
<keyword evidence="3" id="KW-0732">Signal</keyword>
<feature type="compositionally biased region" description="Polar residues" evidence="2">
    <location>
        <begin position="24"/>
        <end position="41"/>
    </location>
</feature>